<organism evidence="8 9">
    <name type="scientific">Coccomyxa viridis</name>
    <dbReference type="NCBI Taxonomy" id="1274662"/>
    <lineage>
        <taxon>Eukaryota</taxon>
        <taxon>Viridiplantae</taxon>
        <taxon>Chlorophyta</taxon>
        <taxon>core chlorophytes</taxon>
        <taxon>Trebouxiophyceae</taxon>
        <taxon>Trebouxiophyceae incertae sedis</taxon>
        <taxon>Coccomyxaceae</taxon>
        <taxon>Coccomyxa</taxon>
    </lineage>
</organism>
<feature type="binding site" description="axial binding residue" evidence="6">
    <location>
        <position position="98"/>
    </location>
    <ligand>
        <name>chlorophyll b</name>
        <dbReference type="ChEBI" id="CHEBI:61721"/>
        <label>1</label>
    </ligand>
    <ligandPart>
        <name>Mg</name>
        <dbReference type="ChEBI" id="CHEBI:25107"/>
    </ligandPart>
</feature>
<keyword evidence="4 7" id="KW-0934">Plastid</keyword>
<comment type="subcellular location">
    <subcellularLocation>
        <location evidence="7">Plastid</location>
        <location evidence="7">Chloroplast thylakoid membrane</location>
    </subcellularLocation>
</comment>
<dbReference type="AlphaFoldDB" id="A0AAV1HUP9"/>
<dbReference type="Pfam" id="PF00504">
    <property type="entry name" value="Chloroa_b-bind"/>
    <property type="match status" value="1"/>
</dbReference>
<keyword evidence="7" id="KW-0604">Photosystem II</keyword>
<reference evidence="8 9" key="1">
    <citation type="submission" date="2023-10" db="EMBL/GenBank/DDBJ databases">
        <authorList>
            <person name="Maclean D."/>
            <person name="Macfadyen A."/>
        </authorList>
    </citation>
    <scope>NUCLEOTIDE SEQUENCE [LARGE SCALE GENOMIC DNA]</scope>
</reference>
<feature type="binding site" description="axial binding residue" evidence="6">
    <location>
        <position position="220"/>
    </location>
    <ligand>
        <name>chlorophyll a</name>
        <dbReference type="ChEBI" id="CHEBI:58416"/>
        <label>4</label>
    </ligand>
    <ligandPart>
        <name>Mg</name>
        <dbReference type="ChEBI" id="CHEBI:25107"/>
    </ligandPart>
</feature>
<evidence type="ECO:0000256" key="6">
    <source>
        <dbReference type="PIRSR" id="PIRSR601344-1"/>
    </source>
</evidence>
<gene>
    <name evidence="8" type="ORF">CVIRNUC_000992</name>
</gene>
<evidence type="ECO:0000256" key="7">
    <source>
        <dbReference type="RuleBase" id="RU363080"/>
    </source>
</evidence>
<name>A0AAV1HUP9_9CHLO</name>
<accession>A0AAV1HUP9</accession>
<evidence type="ECO:0000256" key="5">
    <source>
        <dbReference type="ARBA" id="ARBA00022991"/>
    </source>
</evidence>
<dbReference type="GO" id="GO:0009535">
    <property type="term" value="C:chloroplast thylakoid membrane"/>
    <property type="evidence" value="ECO:0007669"/>
    <property type="project" value="UniProtKB-SubCell"/>
</dbReference>
<protein>
    <recommendedName>
        <fullName evidence="7">Chlorophyll a-b binding protein, chloroplastic</fullName>
    </recommendedName>
</protein>
<dbReference type="GO" id="GO:0009522">
    <property type="term" value="C:photosystem I"/>
    <property type="evidence" value="ECO:0007669"/>
    <property type="project" value="UniProtKB-KW"/>
</dbReference>
<keyword evidence="5 7" id="KW-0157">Chromophore</keyword>
<comment type="function">
    <text evidence="7">The light-harvesting complex (LHC) functions as a light receptor, it captures and delivers excitation energy to photosystems with which it is closely associated.</text>
</comment>
<dbReference type="GO" id="GO:0009523">
    <property type="term" value="C:photosystem II"/>
    <property type="evidence" value="ECO:0007669"/>
    <property type="project" value="UniProtKB-KW"/>
</dbReference>
<feature type="binding site" evidence="6">
    <location>
        <position position="206"/>
    </location>
    <ligand>
        <name>chlorophyll a</name>
        <dbReference type="ChEBI" id="CHEBI:58416"/>
        <label>1</label>
    </ligand>
</feature>
<keyword evidence="7" id="KW-0793">Thylakoid</keyword>
<feature type="binding site" evidence="6">
    <location>
        <position position="203"/>
    </location>
    <ligand>
        <name>chlorophyll a</name>
        <dbReference type="ChEBI" id="CHEBI:58416"/>
        <label>1</label>
    </ligand>
</feature>
<comment type="caution">
    <text evidence="8">The sequence shown here is derived from an EMBL/GenBank/DDBJ whole genome shotgun (WGS) entry which is preliminary data.</text>
</comment>
<dbReference type="Proteomes" id="UP001314263">
    <property type="component" value="Unassembled WGS sequence"/>
</dbReference>
<dbReference type="EMBL" id="CAUYUE010000002">
    <property type="protein sequence ID" value="CAK0738091.1"/>
    <property type="molecule type" value="Genomic_DNA"/>
</dbReference>
<evidence type="ECO:0000256" key="4">
    <source>
        <dbReference type="ARBA" id="ARBA00022640"/>
    </source>
</evidence>
<keyword evidence="1 6" id="KW-0148">Chlorophyll</keyword>
<feature type="binding site" evidence="6">
    <location>
        <position position="96"/>
    </location>
    <ligand>
        <name>chlorophyll a</name>
        <dbReference type="ChEBI" id="CHEBI:58416"/>
        <label>1</label>
    </ligand>
</feature>
<dbReference type="GO" id="GO:0009765">
    <property type="term" value="P:photosynthesis, light harvesting"/>
    <property type="evidence" value="ECO:0007669"/>
    <property type="project" value="InterPro"/>
</dbReference>
<dbReference type="InterPro" id="IPR001344">
    <property type="entry name" value="Chloro_AB-bd_pln"/>
</dbReference>
<feature type="binding site" evidence="6">
    <location>
        <position position="93"/>
    </location>
    <ligand>
        <name>chlorophyll a</name>
        <dbReference type="ChEBI" id="CHEBI:58416"/>
        <label>1</label>
    </ligand>
</feature>
<sequence>MAAMTMSTAISSRAALLKPFNSAKPAQRRLVVRAQDPAAPDPSAVDGEVRQYAATMPGISQPFPNIFDPLNLLGNTGASNTKIRELRRWREAEVTHGRVSMLAALGFIVQEQLEDFPGPFPHVTGPAIYHFQQVEAKGATFWTPLLLVIGICEAYRVGLGWAEPTSGNFYSLRDDYEPGNLGFDPVGLLPEDPKARYEMQTKELNNGRLAMIAIAAFVVQELISGQELFEHTAKKLGI</sequence>
<dbReference type="GO" id="GO:0016168">
    <property type="term" value="F:chlorophyll binding"/>
    <property type="evidence" value="ECO:0007669"/>
    <property type="project" value="UniProtKB-KW"/>
</dbReference>
<keyword evidence="3 7" id="KW-0602">Photosynthesis</keyword>
<evidence type="ECO:0000256" key="2">
    <source>
        <dbReference type="ARBA" id="ARBA00022528"/>
    </source>
</evidence>
<dbReference type="SUPFAM" id="SSF103511">
    <property type="entry name" value="Chlorophyll a-b binding protein"/>
    <property type="match status" value="1"/>
</dbReference>
<evidence type="ECO:0000256" key="1">
    <source>
        <dbReference type="ARBA" id="ARBA00022494"/>
    </source>
</evidence>
<keyword evidence="2 7" id="KW-0150">Chloroplast</keyword>
<dbReference type="Gene3D" id="1.10.3460.10">
    <property type="entry name" value="Chlorophyll a/b binding protein domain"/>
    <property type="match status" value="1"/>
</dbReference>
<feature type="binding site" evidence="6">
    <location>
        <position position="202"/>
    </location>
    <ligand>
        <name>chlorophyll a</name>
        <dbReference type="ChEBI" id="CHEBI:58416"/>
        <label>1</label>
    </ligand>
</feature>
<keyword evidence="7" id="KW-0603">Photosystem I</keyword>
<dbReference type="InterPro" id="IPR022796">
    <property type="entry name" value="Chloroa_b-bind"/>
</dbReference>
<keyword evidence="9" id="KW-1185">Reference proteome</keyword>
<feature type="binding site" evidence="6">
    <location>
        <position position="208"/>
    </location>
    <ligand>
        <name>chlorophyll a</name>
        <dbReference type="ChEBI" id="CHEBI:58416"/>
        <label>1</label>
    </ligand>
</feature>
<evidence type="ECO:0000256" key="3">
    <source>
        <dbReference type="ARBA" id="ARBA00022531"/>
    </source>
</evidence>
<comment type="similarity">
    <text evidence="7">Belongs to the light-harvesting chlorophyll a/b-binding (LHC) protein family.</text>
</comment>
<feature type="binding site" description="axial binding residue" evidence="6">
    <location>
        <position position="52"/>
    </location>
    <ligand>
        <name>chlorophyll b</name>
        <dbReference type="ChEBI" id="CHEBI:61721"/>
        <label>1</label>
    </ligand>
    <ligandPart>
        <name>Mg</name>
        <dbReference type="ChEBI" id="CHEBI:25107"/>
    </ligandPart>
</feature>
<evidence type="ECO:0000313" key="9">
    <source>
        <dbReference type="Proteomes" id="UP001314263"/>
    </source>
</evidence>
<dbReference type="PANTHER" id="PTHR21649">
    <property type="entry name" value="CHLOROPHYLL A/B BINDING PROTEIN"/>
    <property type="match status" value="1"/>
</dbReference>
<proteinExistence type="inferred from homology"/>
<evidence type="ECO:0000313" key="8">
    <source>
        <dbReference type="EMBL" id="CAK0738091.1"/>
    </source>
</evidence>